<keyword evidence="11" id="KW-1185">Reference proteome</keyword>
<feature type="domain" description="RIO-type" evidence="9">
    <location>
        <begin position="37"/>
        <end position="69"/>
    </location>
</feature>
<gene>
    <name evidence="10" type="ORF">LLUT_LOCUS33839</name>
</gene>
<dbReference type="Pfam" id="PF01163">
    <property type="entry name" value="RIO1"/>
    <property type="match status" value="1"/>
</dbReference>
<comment type="catalytic activity">
    <reaction evidence="7">
        <text>L-threonyl-[protein] + ATP = O-phospho-L-threonyl-[protein] + ADP + H(+)</text>
        <dbReference type="Rhea" id="RHEA:46608"/>
        <dbReference type="Rhea" id="RHEA-COMP:11060"/>
        <dbReference type="Rhea" id="RHEA-COMP:11605"/>
        <dbReference type="ChEBI" id="CHEBI:15378"/>
        <dbReference type="ChEBI" id="CHEBI:30013"/>
        <dbReference type="ChEBI" id="CHEBI:30616"/>
        <dbReference type="ChEBI" id="CHEBI:61977"/>
        <dbReference type="ChEBI" id="CHEBI:456216"/>
        <dbReference type="EC" id="2.7.11.1"/>
    </reaction>
</comment>
<organism evidence="10 11">
    <name type="scientific">Lupinus luteus</name>
    <name type="common">European yellow lupine</name>
    <dbReference type="NCBI Taxonomy" id="3873"/>
    <lineage>
        <taxon>Eukaryota</taxon>
        <taxon>Viridiplantae</taxon>
        <taxon>Streptophyta</taxon>
        <taxon>Embryophyta</taxon>
        <taxon>Tracheophyta</taxon>
        <taxon>Spermatophyta</taxon>
        <taxon>Magnoliopsida</taxon>
        <taxon>eudicotyledons</taxon>
        <taxon>Gunneridae</taxon>
        <taxon>Pentapetalae</taxon>
        <taxon>rosids</taxon>
        <taxon>fabids</taxon>
        <taxon>Fabales</taxon>
        <taxon>Fabaceae</taxon>
        <taxon>Papilionoideae</taxon>
        <taxon>50 kb inversion clade</taxon>
        <taxon>genistoids sensu lato</taxon>
        <taxon>core genistoids</taxon>
        <taxon>Genisteae</taxon>
        <taxon>Lupinus</taxon>
    </lineage>
</organism>
<dbReference type="InterPro" id="IPR018934">
    <property type="entry name" value="RIO_dom"/>
</dbReference>
<dbReference type="EMBL" id="CAXHTB010000024">
    <property type="protein sequence ID" value="CAL0332779.1"/>
    <property type="molecule type" value="Genomic_DNA"/>
</dbReference>
<keyword evidence="4" id="KW-0547">Nucleotide-binding</keyword>
<keyword evidence="3" id="KW-0808">Transferase</keyword>
<keyword evidence="5" id="KW-0418">Kinase</keyword>
<evidence type="ECO:0000313" key="11">
    <source>
        <dbReference type="Proteomes" id="UP001497480"/>
    </source>
</evidence>
<accession>A0AAV1YFI4</accession>
<dbReference type="Proteomes" id="UP001497480">
    <property type="component" value="Unassembled WGS sequence"/>
</dbReference>
<dbReference type="AlphaFoldDB" id="A0AAV1YFI4"/>
<evidence type="ECO:0000256" key="6">
    <source>
        <dbReference type="ARBA" id="ARBA00022840"/>
    </source>
</evidence>
<evidence type="ECO:0000256" key="7">
    <source>
        <dbReference type="ARBA" id="ARBA00047899"/>
    </source>
</evidence>
<proteinExistence type="predicted"/>
<protein>
    <recommendedName>
        <fullName evidence="1">non-specific serine/threonine protein kinase</fullName>
        <ecNumber evidence="1">2.7.11.1</ecNumber>
    </recommendedName>
</protein>
<dbReference type="Gene3D" id="1.10.510.10">
    <property type="entry name" value="Transferase(Phosphotransferase) domain 1"/>
    <property type="match status" value="1"/>
</dbReference>
<evidence type="ECO:0000256" key="3">
    <source>
        <dbReference type="ARBA" id="ARBA00022679"/>
    </source>
</evidence>
<evidence type="ECO:0000256" key="8">
    <source>
        <dbReference type="ARBA" id="ARBA00048679"/>
    </source>
</evidence>
<name>A0AAV1YFI4_LUPLU</name>
<keyword evidence="2" id="KW-0723">Serine/threonine-protein kinase</keyword>
<evidence type="ECO:0000256" key="4">
    <source>
        <dbReference type="ARBA" id="ARBA00022741"/>
    </source>
</evidence>
<dbReference type="InterPro" id="IPR051272">
    <property type="entry name" value="RIO-type_Ser/Thr_kinase"/>
</dbReference>
<evidence type="ECO:0000256" key="2">
    <source>
        <dbReference type="ARBA" id="ARBA00022527"/>
    </source>
</evidence>
<comment type="catalytic activity">
    <reaction evidence="8">
        <text>L-seryl-[protein] + ATP = O-phospho-L-seryl-[protein] + ADP + H(+)</text>
        <dbReference type="Rhea" id="RHEA:17989"/>
        <dbReference type="Rhea" id="RHEA-COMP:9863"/>
        <dbReference type="Rhea" id="RHEA-COMP:11604"/>
        <dbReference type="ChEBI" id="CHEBI:15378"/>
        <dbReference type="ChEBI" id="CHEBI:29999"/>
        <dbReference type="ChEBI" id="CHEBI:30616"/>
        <dbReference type="ChEBI" id="CHEBI:83421"/>
        <dbReference type="ChEBI" id="CHEBI:456216"/>
        <dbReference type="EC" id="2.7.11.1"/>
    </reaction>
</comment>
<dbReference type="GO" id="GO:0005524">
    <property type="term" value="F:ATP binding"/>
    <property type="evidence" value="ECO:0007669"/>
    <property type="project" value="UniProtKB-KW"/>
</dbReference>
<keyword evidence="6" id="KW-0067">ATP-binding</keyword>
<evidence type="ECO:0000259" key="9">
    <source>
        <dbReference type="Pfam" id="PF01163"/>
    </source>
</evidence>
<comment type="caution">
    <text evidence="10">The sequence shown here is derived from an EMBL/GenBank/DDBJ whole genome shotgun (WGS) entry which is preliminary data.</text>
</comment>
<dbReference type="GO" id="GO:0004674">
    <property type="term" value="F:protein serine/threonine kinase activity"/>
    <property type="evidence" value="ECO:0007669"/>
    <property type="project" value="UniProtKB-KW"/>
</dbReference>
<evidence type="ECO:0000256" key="5">
    <source>
        <dbReference type="ARBA" id="ARBA00022777"/>
    </source>
</evidence>
<evidence type="ECO:0000313" key="10">
    <source>
        <dbReference type="EMBL" id="CAL0332779.1"/>
    </source>
</evidence>
<dbReference type="PANTHER" id="PTHR45723">
    <property type="entry name" value="SERINE/THREONINE-PROTEIN KINASE RIO1"/>
    <property type="match status" value="1"/>
</dbReference>
<sequence length="103" mass="11377">MINKFIIFNSQNHLTVTPNCGLCATAAILSFGGGTWHGHLYIIDVSQVVDLDHPHALDFLREDCVHVSNGVVVMTITELLDFIVNASIADDIVDSYLEEVFVF</sequence>
<dbReference type="EC" id="2.7.11.1" evidence="1"/>
<evidence type="ECO:0000256" key="1">
    <source>
        <dbReference type="ARBA" id="ARBA00012513"/>
    </source>
</evidence>
<reference evidence="10 11" key="1">
    <citation type="submission" date="2024-03" db="EMBL/GenBank/DDBJ databases">
        <authorList>
            <person name="Martinez-Hernandez J."/>
        </authorList>
    </citation>
    <scope>NUCLEOTIDE SEQUENCE [LARGE SCALE GENOMIC DNA]</scope>
</reference>